<dbReference type="InterPro" id="IPR050764">
    <property type="entry name" value="CbbQ/NirQ/NorQ/GpvN"/>
</dbReference>
<dbReference type="PANTHER" id="PTHR42759:SF5">
    <property type="entry name" value="METHANOL DEHYDROGENASE REGULATOR"/>
    <property type="match status" value="1"/>
</dbReference>
<reference evidence="3" key="1">
    <citation type="journal article" date="2019" name="Int. J. Syst. Evol. Microbiol.">
        <title>The Global Catalogue of Microorganisms (GCM) 10K type strain sequencing project: providing services to taxonomists for standard genome sequencing and annotation.</title>
        <authorList>
            <consortium name="The Broad Institute Genomics Platform"/>
            <consortium name="The Broad Institute Genome Sequencing Center for Infectious Disease"/>
            <person name="Wu L."/>
            <person name="Ma J."/>
        </authorList>
    </citation>
    <scope>NUCLEOTIDE SEQUENCE [LARGE SCALE GENOMIC DNA]</scope>
    <source>
        <strain evidence="3">JCM 17561</strain>
    </source>
</reference>
<dbReference type="SUPFAM" id="SSF52540">
    <property type="entry name" value="P-loop containing nucleoside triphosphate hydrolases"/>
    <property type="match status" value="1"/>
</dbReference>
<dbReference type="PANTHER" id="PTHR42759">
    <property type="entry name" value="MOXR FAMILY PROTEIN"/>
    <property type="match status" value="1"/>
</dbReference>
<dbReference type="RefSeq" id="WP_344869984.1">
    <property type="nucleotide sequence ID" value="NZ_BAABBP010000051.1"/>
</dbReference>
<dbReference type="Gene3D" id="1.10.8.80">
    <property type="entry name" value="Magnesium chelatase subunit I, C-Terminal domain"/>
    <property type="match status" value="1"/>
</dbReference>
<keyword evidence="3" id="KW-1185">Reference proteome</keyword>
<feature type="domain" description="AAA+ ATPase" evidence="1">
    <location>
        <begin position="39"/>
        <end position="180"/>
    </location>
</feature>
<sequence>MDAQLTQARAQIQMLLDQLNMVIAGKSLQIRDCVACLLAGGHLLIEDVPGVGKTTLAHALARSFGLQFARVQFTSDLMPSDLTGVSVYEREQQAFVFHPGPVFTQVLLADEINRASPRTQSALLEAMEEKQVTAEGSTHALPAPFLVIATQNPQDQLGTFALPESQLDRFLMCISLGYPDRSAERQLLAGQDRRTLADTLPALLDEAALAGLQQQVQAVHTAGPLLDYVQDLIAATRSGQWFVQGLSPRAGIALVRAAKAQALMAGRDYVAPDDVQAIIVQTMAHRLVPVGESGRSAVAQLQAMVEATPLP</sequence>
<dbReference type="InterPro" id="IPR027417">
    <property type="entry name" value="P-loop_NTPase"/>
</dbReference>
<dbReference type="PIRSF" id="PIRSF002849">
    <property type="entry name" value="AAA_ATPase_chaperone_MoxR_prd"/>
    <property type="match status" value="1"/>
</dbReference>
<dbReference type="Pfam" id="PF07726">
    <property type="entry name" value="AAA_3"/>
    <property type="match status" value="1"/>
</dbReference>
<name>A0ABP7S440_9BURK</name>
<dbReference type="CDD" id="cd00009">
    <property type="entry name" value="AAA"/>
    <property type="match status" value="1"/>
</dbReference>
<organism evidence="2 3">
    <name type="scientific">Comamonas faecalis</name>
    <dbReference type="NCBI Taxonomy" id="1387849"/>
    <lineage>
        <taxon>Bacteria</taxon>
        <taxon>Pseudomonadati</taxon>
        <taxon>Pseudomonadota</taxon>
        <taxon>Betaproteobacteria</taxon>
        <taxon>Burkholderiales</taxon>
        <taxon>Comamonadaceae</taxon>
        <taxon>Comamonas</taxon>
    </lineage>
</organism>
<dbReference type="InterPro" id="IPR041628">
    <property type="entry name" value="ChlI/MoxR_AAA_lid"/>
</dbReference>
<proteinExistence type="predicted"/>
<comment type="caution">
    <text evidence="2">The sequence shown here is derived from an EMBL/GenBank/DDBJ whole genome shotgun (WGS) entry which is preliminary data.</text>
</comment>
<dbReference type="SMART" id="SM00382">
    <property type="entry name" value="AAA"/>
    <property type="match status" value="1"/>
</dbReference>
<gene>
    <name evidence="2" type="ORF">GCM10022279_32970</name>
</gene>
<evidence type="ECO:0000259" key="1">
    <source>
        <dbReference type="SMART" id="SM00382"/>
    </source>
</evidence>
<dbReference type="InterPro" id="IPR003593">
    <property type="entry name" value="AAA+_ATPase"/>
</dbReference>
<protein>
    <submittedName>
        <fullName evidence="2">MoxR family ATPase</fullName>
    </submittedName>
</protein>
<dbReference type="EMBL" id="BAABBP010000051">
    <property type="protein sequence ID" value="GAA4006412.1"/>
    <property type="molecule type" value="Genomic_DNA"/>
</dbReference>
<dbReference type="Proteomes" id="UP001501627">
    <property type="component" value="Unassembled WGS sequence"/>
</dbReference>
<dbReference type="InterPro" id="IPR011703">
    <property type="entry name" value="ATPase_AAA-3"/>
</dbReference>
<dbReference type="Pfam" id="PF17863">
    <property type="entry name" value="AAA_lid_2"/>
    <property type="match status" value="1"/>
</dbReference>
<accession>A0ABP7S440</accession>
<dbReference type="Gene3D" id="3.40.50.300">
    <property type="entry name" value="P-loop containing nucleotide triphosphate hydrolases"/>
    <property type="match status" value="1"/>
</dbReference>
<evidence type="ECO:0000313" key="2">
    <source>
        <dbReference type="EMBL" id="GAA4006412.1"/>
    </source>
</evidence>
<evidence type="ECO:0000313" key="3">
    <source>
        <dbReference type="Proteomes" id="UP001501627"/>
    </source>
</evidence>